<name>A0AAV5AIT7_9AGAM</name>
<feature type="region of interest" description="Disordered" evidence="1">
    <location>
        <begin position="108"/>
        <end position="127"/>
    </location>
</feature>
<comment type="caution">
    <text evidence="2">The sequence shown here is derived from an EMBL/GenBank/DDBJ whole genome shotgun (WGS) entry which is preliminary data.</text>
</comment>
<feature type="compositionally biased region" description="Polar residues" evidence="1">
    <location>
        <begin position="398"/>
        <end position="412"/>
    </location>
</feature>
<dbReference type="AlphaFoldDB" id="A0AAV5AIT7"/>
<sequence length="528" mass="58774">MSSSSVLPNQAPSTDEDLIYRQLFKEFIDYPSDDDTVVPISQTVRKKHENESWVNDKAKSLQTTSSSSDHDSESEGNCQAGLDVDSAEYILAQWEDFVQWMAKRQSVDANTDDQQKENTGGVGKGKALATHTELDIQCSRDYEQDKENIFSQHNPNVGMTHAQHPVNQQSLYVPSRQNNIFVGERPCPINTSTIPQNKENEHNPNVGMPHVQRPVNQQSLCPPISLNNVPVENGSFPNNSINNNSTIPQSKANKYPNVGIIHAHPPVKQQLPYTPQNNFVRGDSLPINTINNNSIIPAQTQTVENVPPSRQSVCDNGSEQHNNRPRNEIRRPNFSNVNGTYYQSEFIQGSSKGNLNPSFIQHPDYTNEGKIFQASQMSEDLSLRANPMTPPTILQVPSIPSNSFNYRPSTWSKRPREDDVIAQPSPRPHKRHNGDQTQPSLPLPSRSTPPLQGIISTQLAHAQPSVPSFSGINTSLSFMEHRIAPEVFEATRKVEGEDECGGGDEDAEGEDDDDAEGEECGEDEYEYV</sequence>
<feature type="compositionally biased region" description="Polar residues" evidence="1">
    <location>
        <begin position="304"/>
        <end position="320"/>
    </location>
</feature>
<gene>
    <name evidence="2" type="ORF">Clacol_007928</name>
</gene>
<organism evidence="2 3">
    <name type="scientific">Clathrus columnatus</name>
    <dbReference type="NCBI Taxonomy" id="1419009"/>
    <lineage>
        <taxon>Eukaryota</taxon>
        <taxon>Fungi</taxon>
        <taxon>Dikarya</taxon>
        <taxon>Basidiomycota</taxon>
        <taxon>Agaricomycotina</taxon>
        <taxon>Agaricomycetes</taxon>
        <taxon>Phallomycetidae</taxon>
        <taxon>Phallales</taxon>
        <taxon>Clathraceae</taxon>
        <taxon>Clathrus</taxon>
    </lineage>
</organism>
<reference evidence="2" key="1">
    <citation type="submission" date="2021-10" db="EMBL/GenBank/DDBJ databases">
        <title>De novo Genome Assembly of Clathrus columnatus (Basidiomycota, Fungi) Using Illumina and Nanopore Sequence Data.</title>
        <authorList>
            <person name="Ogiso-Tanaka E."/>
            <person name="Itagaki H."/>
            <person name="Hosoya T."/>
            <person name="Hosaka K."/>
        </authorList>
    </citation>
    <scope>NUCLEOTIDE SEQUENCE</scope>
    <source>
        <strain evidence="2">MO-923</strain>
    </source>
</reference>
<feature type="compositionally biased region" description="Basic and acidic residues" evidence="1">
    <location>
        <begin position="321"/>
        <end position="331"/>
    </location>
</feature>
<feature type="region of interest" description="Disordered" evidence="1">
    <location>
        <begin position="46"/>
        <end position="79"/>
    </location>
</feature>
<keyword evidence="3" id="KW-1185">Reference proteome</keyword>
<evidence type="ECO:0000313" key="2">
    <source>
        <dbReference type="EMBL" id="GJJ13672.1"/>
    </source>
</evidence>
<feature type="compositionally biased region" description="Acidic residues" evidence="1">
    <location>
        <begin position="496"/>
        <end position="528"/>
    </location>
</feature>
<protein>
    <submittedName>
        <fullName evidence="2">Uncharacterized protein</fullName>
    </submittedName>
</protein>
<evidence type="ECO:0000313" key="3">
    <source>
        <dbReference type="Proteomes" id="UP001050691"/>
    </source>
</evidence>
<feature type="region of interest" description="Disordered" evidence="1">
    <location>
        <begin position="304"/>
        <end position="336"/>
    </location>
</feature>
<dbReference type="EMBL" id="BPWL01000009">
    <property type="protein sequence ID" value="GJJ13672.1"/>
    <property type="molecule type" value="Genomic_DNA"/>
</dbReference>
<feature type="compositionally biased region" description="Low complexity" evidence="1">
    <location>
        <begin position="436"/>
        <end position="451"/>
    </location>
</feature>
<feature type="region of interest" description="Disordered" evidence="1">
    <location>
        <begin position="383"/>
        <end position="451"/>
    </location>
</feature>
<evidence type="ECO:0000256" key="1">
    <source>
        <dbReference type="SAM" id="MobiDB-lite"/>
    </source>
</evidence>
<accession>A0AAV5AIT7</accession>
<proteinExistence type="predicted"/>
<dbReference type="Proteomes" id="UP001050691">
    <property type="component" value="Unassembled WGS sequence"/>
</dbReference>
<feature type="region of interest" description="Disordered" evidence="1">
    <location>
        <begin position="488"/>
        <end position="528"/>
    </location>
</feature>
<feature type="compositionally biased region" description="Basic and acidic residues" evidence="1">
    <location>
        <begin position="48"/>
        <end position="59"/>
    </location>
</feature>